<dbReference type="Pfam" id="PF18962">
    <property type="entry name" value="Por_Secre_tail"/>
    <property type="match status" value="1"/>
</dbReference>
<accession>A0A327WK52</accession>
<feature type="region of interest" description="Disordered" evidence="10">
    <location>
        <begin position="211"/>
        <end position="232"/>
    </location>
</feature>
<keyword evidence="6" id="KW-1133">Transmembrane helix</keyword>
<evidence type="ECO:0000256" key="3">
    <source>
        <dbReference type="ARBA" id="ARBA00022692"/>
    </source>
</evidence>
<dbReference type="EMBL" id="QLMC01000011">
    <property type="protein sequence ID" value="RAJ90897.1"/>
    <property type="molecule type" value="Genomic_DNA"/>
</dbReference>
<organism evidence="12 13">
    <name type="scientific">Larkinella arboricola</name>
    <dbReference type="NCBI Taxonomy" id="643671"/>
    <lineage>
        <taxon>Bacteria</taxon>
        <taxon>Pseudomonadati</taxon>
        <taxon>Bacteroidota</taxon>
        <taxon>Cytophagia</taxon>
        <taxon>Cytophagales</taxon>
        <taxon>Spirosomataceae</taxon>
        <taxon>Larkinella</taxon>
    </lineage>
</organism>
<evidence type="ECO:0000256" key="7">
    <source>
        <dbReference type="ARBA" id="ARBA00023136"/>
    </source>
</evidence>
<comment type="caution">
    <text evidence="12">The sequence shown here is derived from an EMBL/GenBank/DDBJ whole genome shotgun (WGS) entry which is preliminary data.</text>
</comment>
<evidence type="ECO:0000259" key="11">
    <source>
        <dbReference type="SMART" id="SM00736"/>
    </source>
</evidence>
<dbReference type="Proteomes" id="UP000248790">
    <property type="component" value="Unassembled WGS sequence"/>
</dbReference>
<dbReference type="SUPFAM" id="SSF49313">
    <property type="entry name" value="Cadherin-like"/>
    <property type="match status" value="1"/>
</dbReference>
<keyword evidence="9" id="KW-0119">Carbohydrate metabolism</keyword>
<comment type="subcellular location">
    <subcellularLocation>
        <location evidence="1">Endoplasmic reticulum membrane</location>
        <topology evidence="1">Single-pass type I membrane protein</topology>
    </subcellularLocation>
</comment>
<dbReference type="PANTHER" id="PTHR13460:SF0">
    <property type="entry name" value="MALECTIN"/>
    <property type="match status" value="1"/>
</dbReference>
<dbReference type="Gene3D" id="2.60.120.430">
    <property type="entry name" value="Galactose-binding lectin"/>
    <property type="match status" value="1"/>
</dbReference>
<dbReference type="GO" id="GO:0016020">
    <property type="term" value="C:membrane"/>
    <property type="evidence" value="ECO:0007669"/>
    <property type="project" value="InterPro"/>
</dbReference>
<evidence type="ECO:0000256" key="2">
    <source>
        <dbReference type="ARBA" id="ARBA00009141"/>
    </source>
</evidence>
<dbReference type="InterPro" id="IPR039155">
    <property type="entry name" value="MLEC"/>
</dbReference>
<gene>
    <name evidence="12" type="ORF">LX87_05441</name>
</gene>
<evidence type="ECO:0000313" key="13">
    <source>
        <dbReference type="Proteomes" id="UP000248790"/>
    </source>
</evidence>
<sequence length="710" mass="76372">MAAYVNATDPYNHHIVLHTNVKEQAAVYTPLLGSASDLTGVSIQTDWNNVYKETREWVEKSANAGKKWVVANDEQNSVGVSTDANYAGKRGNVADNQDDMRKEALWGNLMGGGTGVEYYFGGNTGETDLAAEDFRSRAKMYRFTRYALDFFRTYVPLADSKPLNNVNNGWVIGQEGKVYIIYLKKGGTSQINTEGGRYTVQWYDPRNGGDLQSGTVRTISGGGSKSIGNPPNSADQDWVVLLRASQLTQPDPVPQTLYRVNAGGSSFTTSEGTVFSADNYASGGSLYTRSGDITNSAQDTLYLSERYGNFSYNFPVTNGSYTVVLHFAEIYASDSNQRTFHVDMEGQRMLTGYDIFARAGGAWKAVQERFTVAVRDGMLTIDFESVLNNAKVSAIEVMAAATNAPPVLSPIGEQAVQAGSTLTVPLSASDTDGDAVTITALNLPEFAQLNNNVLTFAPGSGDVGRYPITVRATDSQQATDEETFTLVVSQAETAALAVTSFTLMNADTDGEIQELTDGAQLNLATLPTRNLNIRANTGAGPVGSVKLVLSGKQNRTQNEVGAPYALFADSDGDYRPWTPTVGSYSLSATPFPDAKGSGTAGRALTVSFSVISQAPAGRAGLEAQAESAGLTVLYYPNPFSESFTLQLRESSAGKRPVFIYDHTGRKVWERDDLPTGKHLIQPGQHLAPGLYILQIGQGPGAQRMKLIKTP</sequence>
<dbReference type="InterPro" id="IPR006644">
    <property type="entry name" value="Cadg"/>
</dbReference>
<dbReference type="InterPro" id="IPR015919">
    <property type="entry name" value="Cadherin-like_sf"/>
</dbReference>
<evidence type="ECO:0000256" key="5">
    <source>
        <dbReference type="ARBA" id="ARBA00022824"/>
    </source>
</evidence>
<keyword evidence="8" id="KW-0325">Glycoprotein</keyword>
<feature type="domain" description="Dystroglycan-type cadherin-like" evidence="11">
    <location>
        <begin position="406"/>
        <end position="495"/>
    </location>
</feature>
<dbReference type="Pfam" id="PF05345">
    <property type="entry name" value="He_PIG"/>
    <property type="match status" value="1"/>
</dbReference>
<dbReference type="Pfam" id="PF11721">
    <property type="entry name" value="Malectin"/>
    <property type="match status" value="1"/>
</dbReference>
<proteinExistence type="inferred from homology"/>
<evidence type="ECO:0000256" key="9">
    <source>
        <dbReference type="ARBA" id="ARBA00023277"/>
    </source>
</evidence>
<dbReference type="SUPFAM" id="SSF49785">
    <property type="entry name" value="Galactose-binding domain-like"/>
    <property type="match status" value="1"/>
</dbReference>
<reference evidence="12 13" key="1">
    <citation type="submission" date="2018-06" db="EMBL/GenBank/DDBJ databases">
        <title>Genomic Encyclopedia of Archaeal and Bacterial Type Strains, Phase II (KMG-II): from individual species to whole genera.</title>
        <authorList>
            <person name="Goeker M."/>
        </authorList>
    </citation>
    <scope>NUCLEOTIDE SEQUENCE [LARGE SCALE GENOMIC DNA]</scope>
    <source>
        <strain evidence="12 13">DSM 21851</strain>
    </source>
</reference>
<evidence type="ECO:0000256" key="8">
    <source>
        <dbReference type="ARBA" id="ARBA00023180"/>
    </source>
</evidence>
<keyword evidence="3" id="KW-0812">Transmembrane</keyword>
<dbReference type="InterPro" id="IPR026444">
    <property type="entry name" value="Secre_tail"/>
</dbReference>
<dbReference type="InterPro" id="IPR008979">
    <property type="entry name" value="Galactose-bd-like_sf"/>
</dbReference>
<protein>
    <submittedName>
        <fullName evidence="12">Putative secreted protein (Por secretion system target)</fullName>
    </submittedName>
</protein>
<dbReference type="Gene3D" id="2.60.40.10">
    <property type="entry name" value="Immunoglobulins"/>
    <property type="match status" value="1"/>
</dbReference>
<evidence type="ECO:0000256" key="4">
    <source>
        <dbReference type="ARBA" id="ARBA00022729"/>
    </source>
</evidence>
<evidence type="ECO:0000256" key="6">
    <source>
        <dbReference type="ARBA" id="ARBA00022989"/>
    </source>
</evidence>
<dbReference type="PANTHER" id="PTHR13460">
    <property type="match status" value="1"/>
</dbReference>
<keyword evidence="4" id="KW-0732">Signal</keyword>
<dbReference type="GO" id="GO:0005509">
    <property type="term" value="F:calcium ion binding"/>
    <property type="evidence" value="ECO:0007669"/>
    <property type="project" value="InterPro"/>
</dbReference>
<dbReference type="AlphaFoldDB" id="A0A327WK52"/>
<dbReference type="InterPro" id="IPR024749">
    <property type="entry name" value="Collagen-bd_put"/>
</dbReference>
<evidence type="ECO:0000256" key="10">
    <source>
        <dbReference type="SAM" id="MobiDB-lite"/>
    </source>
</evidence>
<dbReference type="InterPro" id="IPR021720">
    <property type="entry name" value="Malectin_dom"/>
</dbReference>
<keyword evidence="5" id="KW-0256">Endoplasmic reticulum</keyword>
<evidence type="ECO:0000313" key="12">
    <source>
        <dbReference type="EMBL" id="RAJ90897.1"/>
    </source>
</evidence>
<keyword evidence="13" id="KW-1185">Reference proteome</keyword>
<dbReference type="InterPro" id="IPR013783">
    <property type="entry name" value="Ig-like_fold"/>
</dbReference>
<dbReference type="Pfam" id="PF12904">
    <property type="entry name" value="Collagen_bind_2"/>
    <property type="match status" value="1"/>
</dbReference>
<dbReference type="SMART" id="SM00736">
    <property type="entry name" value="CADG"/>
    <property type="match status" value="1"/>
</dbReference>
<name>A0A327WK52_LARAB</name>
<comment type="similarity">
    <text evidence="2">Belongs to the malectin family.</text>
</comment>
<keyword evidence="7" id="KW-0472">Membrane</keyword>
<dbReference type="NCBIfam" id="TIGR04183">
    <property type="entry name" value="Por_Secre_tail"/>
    <property type="match status" value="1"/>
</dbReference>
<evidence type="ECO:0000256" key="1">
    <source>
        <dbReference type="ARBA" id="ARBA00004115"/>
    </source>
</evidence>
<dbReference type="GO" id="GO:0030246">
    <property type="term" value="F:carbohydrate binding"/>
    <property type="evidence" value="ECO:0007669"/>
    <property type="project" value="InterPro"/>
</dbReference>
<dbReference type="Gene3D" id="3.20.20.80">
    <property type="entry name" value="Glycosidases"/>
    <property type="match status" value="1"/>
</dbReference>